<evidence type="ECO:0000313" key="4">
    <source>
        <dbReference type="Proteomes" id="UP001314263"/>
    </source>
</evidence>
<proteinExistence type="predicted"/>
<feature type="region of interest" description="Disordered" evidence="1">
    <location>
        <begin position="476"/>
        <end position="496"/>
    </location>
</feature>
<accession>A0AAV1HYB9</accession>
<evidence type="ECO:0000256" key="1">
    <source>
        <dbReference type="SAM" id="MobiDB-lite"/>
    </source>
</evidence>
<dbReference type="InterPro" id="IPR029058">
    <property type="entry name" value="AB_hydrolase_fold"/>
</dbReference>
<dbReference type="SUPFAM" id="SSF53474">
    <property type="entry name" value="alpha/beta-Hydrolases"/>
    <property type="match status" value="1"/>
</dbReference>
<gene>
    <name evidence="3" type="ORF">CVIRNUC_002194</name>
</gene>
<dbReference type="AlphaFoldDB" id="A0AAV1HYB9"/>
<dbReference type="GO" id="GO:0006629">
    <property type="term" value="P:lipid metabolic process"/>
    <property type="evidence" value="ECO:0007669"/>
    <property type="project" value="InterPro"/>
</dbReference>
<feature type="domain" description="Fungal lipase-type" evidence="2">
    <location>
        <begin position="356"/>
        <end position="459"/>
    </location>
</feature>
<dbReference type="InterPro" id="IPR043367">
    <property type="entry name" value="PLIP1/2/3"/>
</dbReference>
<dbReference type="InterPro" id="IPR002921">
    <property type="entry name" value="Fungal_lipase-type"/>
</dbReference>
<dbReference type="PANTHER" id="PTHR46483">
    <property type="entry name" value="PHOSPHOLIPASE A1 PLIP2, CHLOROPLASTIC"/>
    <property type="match status" value="1"/>
</dbReference>
<sequence length="801" mass="85528">MNSSAWGANLPAVHSHSLSPAIGRRRAPRVEHALAVRAVLAPVEPSSRPSVLPKSHPDGDAAAQQRGGVQRLAHTGRALAGQLLGLFPRDGGAGPPQHTFQDAEKLRELGGKATERGLQAQSAGEKEAAVKAPPADIRQYLKPTGLMETRYIRMLASLCNETYYLSKLSKRTLQLRHKLNLVTTSHECAHTPKEVPRTAAQTMNDGDAMASTPQLAESVQKDILERSQHAVPAMEALEKLKQLEPRKERSWSPTEVVAQRLSMAAAAAANAAAPLASNITSFTSAAASAVPMRAVTSQLQVAAAAGQSTAVATIATVTAAVQATWGSDKSKLSKDKLQNPTEWFVADDPMSRTRYFIIQGSDTLDHWKVNLTFDPVVFEEPSLGVKVHRGVYEAAKLLYDRYKPMVEEHLATSPFAKVAFVGHSLGGSLGSLLMLMFLHRGVVPVSAISPTYTFGAPAIFCEASGPGGTCALGTSAPPKVLPEGRQQSSAAAAASTREAVSSSAQKAMHSVMDRAETADRSLLERVGLPTGAIRNIIMHRDIVPRSFACDYKLVADLLARVNDGFREHGCLQNTSGRQVMYYFLGKMFVLQPDDEQSFVREPDHPMLPPGPGLYTIHEPSRLASTAGDMRRAAASQLAGHAAELAKLARKSTTHLGNISPKPASVGKQRPGSLFSSQAKPQQVTAARLGPPPRTLFDAIMELLDHPHPLDTLSEVTAYGPDGAISRYHNPANYTRALGGVLRARKAAWRPLLAPSLAAGAPRKGTGDSLGSEGSLGMAASGLWFNPRTGTQKVKVKRLGNA</sequence>
<dbReference type="Gene3D" id="3.40.50.1820">
    <property type="entry name" value="alpha/beta hydrolase"/>
    <property type="match status" value="1"/>
</dbReference>
<keyword evidence="4" id="KW-1185">Reference proteome</keyword>
<evidence type="ECO:0000259" key="2">
    <source>
        <dbReference type="Pfam" id="PF01764"/>
    </source>
</evidence>
<organism evidence="3 4">
    <name type="scientific">Coccomyxa viridis</name>
    <dbReference type="NCBI Taxonomy" id="1274662"/>
    <lineage>
        <taxon>Eukaryota</taxon>
        <taxon>Viridiplantae</taxon>
        <taxon>Chlorophyta</taxon>
        <taxon>core chlorophytes</taxon>
        <taxon>Trebouxiophyceae</taxon>
        <taxon>Trebouxiophyceae incertae sedis</taxon>
        <taxon>Coccomyxaceae</taxon>
        <taxon>Coccomyxa</taxon>
    </lineage>
</organism>
<feature type="region of interest" description="Disordered" evidence="1">
    <location>
        <begin position="44"/>
        <end position="69"/>
    </location>
</feature>
<feature type="region of interest" description="Disordered" evidence="1">
    <location>
        <begin position="653"/>
        <end position="690"/>
    </location>
</feature>
<dbReference type="GO" id="GO:0008970">
    <property type="term" value="F:phospholipase A1 activity"/>
    <property type="evidence" value="ECO:0007669"/>
    <property type="project" value="InterPro"/>
</dbReference>
<feature type="compositionally biased region" description="Polar residues" evidence="1">
    <location>
        <begin position="673"/>
        <end position="684"/>
    </location>
</feature>
<evidence type="ECO:0000313" key="3">
    <source>
        <dbReference type="EMBL" id="CAK0753087.1"/>
    </source>
</evidence>
<reference evidence="3 4" key="1">
    <citation type="submission" date="2023-10" db="EMBL/GenBank/DDBJ databases">
        <authorList>
            <person name="Maclean D."/>
            <person name="Macfadyen A."/>
        </authorList>
    </citation>
    <scope>NUCLEOTIDE SEQUENCE [LARGE SCALE GENOMIC DNA]</scope>
</reference>
<dbReference type="Proteomes" id="UP001314263">
    <property type="component" value="Unassembled WGS sequence"/>
</dbReference>
<dbReference type="EMBL" id="CAUYUE010000003">
    <property type="protein sequence ID" value="CAK0753087.1"/>
    <property type="molecule type" value="Genomic_DNA"/>
</dbReference>
<protein>
    <recommendedName>
        <fullName evidence="2">Fungal lipase-type domain-containing protein</fullName>
    </recommendedName>
</protein>
<dbReference type="Pfam" id="PF01764">
    <property type="entry name" value="Lipase_3"/>
    <property type="match status" value="1"/>
</dbReference>
<dbReference type="PANTHER" id="PTHR46483:SF4">
    <property type="entry name" value="PHOSPHOLIPASE A1 PLIP2, CHLOROPLASTIC"/>
    <property type="match status" value="1"/>
</dbReference>
<comment type="caution">
    <text evidence="3">The sequence shown here is derived from an EMBL/GenBank/DDBJ whole genome shotgun (WGS) entry which is preliminary data.</text>
</comment>
<name>A0AAV1HYB9_9CHLO</name>